<evidence type="ECO:0000313" key="3">
    <source>
        <dbReference type="Proteomes" id="UP000001369"/>
    </source>
</evidence>
<organism evidence="2 3">
    <name type="scientific">Sulfurihydrogenibium azorense (strain DSM 15241 / OCM 825 / Az-Fu1)</name>
    <dbReference type="NCBI Taxonomy" id="204536"/>
    <lineage>
        <taxon>Bacteria</taxon>
        <taxon>Pseudomonadati</taxon>
        <taxon>Aquificota</taxon>
        <taxon>Aquificia</taxon>
        <taxon>Aquificales</taxon>
        <taxon>Hydrogenothermaceae</taxon>
        <taxon>Sulfurihydrogenibium</taxon>
    </lineage>
</organism>
<feature type="transmembrane region" description="Helical" evidence="1">
    <location>
        <begin position="131"/>
        <end position="151"/>
    </location>
</feature>
<name>C1DUV1_SULAA</name>
<feature type="transmembrane region" description="Helical" evidence="1">
    <location>
        <begin position="23"/>
        <end position="48"/>
    </location>
</feature>
<dbReference type="Proteomes" id="UP000001369">
    <property type="component" value="Chromosome"/>
</dbReference>
<feature type="transmembrane region" description="Helical" evidence="1">
    <location>
        <begin position="163"/>
        <end position="183"/>
    </location>
</feature>
<keyword evidence="1" id="KW-1133">Transmembrane helix</keyword>
<feature type="transmembrane region" description="Helical" evidence="1">
    <location>
        <begin position="341"/>
        <end position="363"/>
    </location>
</feature>
<feature type="transmembrane region" description="Helical" evidence="1">
    <location>
        <begin position="273"/>
        <end position="293"/>
    </location>
</feature>
<dbReference type="eggNOG" id="COG4267">
    <property type="taxonomic scope" value="Bacteria"/>
</dbReference>
<accession>C1DUV1</accession>
<sequence length="456" mass="52766">MAGISFELRKVLRERTLGSIAKAFGYSTILSAGPYLISIITLISSYYLLSPIVNDRKIIIQFQVIVTYLVAFSLILTGFSQLMITRFIADRIFERRYNLVLPNLLGNMILNMGIGFILSLLFSIFSFKDQGSLFIILFSFNFTLFCGIWIINIVLSSLKSYKFIVLSFAVGYLTFLILSLLLVKFGLNGVMFSFFLGQSILFLMLVSYMIKNHDSDNLLRFDFFDKSQIYISLIFSGFFYNLGVWVDKFVFWFTPFTSIEVLGPIKSSLVYDIPMFLAYISIAPGMAIFFLKLEVEFAEYYDRYYRSVREGATLPKIFEYGDEMILSARNVILDTMRIQGIAFVIFLLFDKFLLSLFKISLLYIPLLHILMLGTYLQLVFMSILALLNYFDRRIESMISSLIFAVSNFIFSLITIYLGPYYYGYGFVFSLLVSNVVAIILLRRFLNEVHYRTFMFV</sequence>
<dbReference type="EMBL" id="CP001229">
    <property type="protein sequence ID" value="ACN99284.1"/>
    <property type="molecule type" value="Genomic_DNA"/>
</dbReference>
<feature type="transmembrane region" description="Helical" evidence="1">
    <location>
        <begin position="422"/>
        <end position="441"/>
    </location>
</feature>
<reference evidence="2 3" key="1">
    <citation type="journal article" date="2009" name="J. Bacteriol.">
        <title>Complete and draft genome sequences of six members of the Aquificales.</title>
        <authorList>
            <person name="Reysenbach A.L."/>
            <person name="Hamamura N."/>
            <person name="Podar M."/>
            <person name="Griffiths E."/>
            <person name="Ferreira S."/>
            <person name="Hochstein R."/>
            <person name="Heidelberg J."/>
            <person name="Johnson J."/>
            <person name="Mead D."/>
            <person name="Pohorille A."/>
            <person name="Sarmiento M."/>
            <person name="Schweighofer K."/>
            <person name="Seshadri R."/>
            <person name="Voytek M.A."/>
        </authorList>
    </citation>
    <scope>NUCLEOTIDE SEQUENCE [LARGE SCALE GENOMIC DNA]</scope>
    <source>
        <strain evidence="3">Az-Fu1 / DSM 15241 / OCM 825</strain>
    </source>
</reference>
<keyword evidence="1" id="KW-0472">Membrane</keyword>
<feature type="transmembrane region" description="Helical" evidence="1">
    <location>
        <begin position="189"/>
        <end position="210"/>
    </location>
</feature>
<dbReference type="OrthoDB" id="37830at2"/>
<gene>
    <name evidence="2" type="ordered locus">SULAZ_0915</name>
</gene>
<feature type="transmembrane region" description="Helical" evidence="1">
    <location>
        <begin position="230"/>
        <end position="253"/>
    </location>
</feature>
<dbReference type="AlphaFoldDB" id="C1DUV1"/>
<dbReference type="RefSeq" id="WP_012674602.1">
    <property type="nucleotide sequence ID" value="NC_012438.1"/>
</dbReference>
<dbReference type="KEGG" id="saf:SULAZ_0915"/>
<feature type="transmembrane region" description="Helical" evidence="1">
    <location>
        <begin position="104"/>
        <end position="125"/>
    </location>
</feature>
<feature type="transmembrane region" description="Helical" evidence="1">
    <location>
        <begin position="397"/>
        <end position="416"/>
    </location>
</feature>
<dbReference type="STRING" id="204536.SULAZ_0915"/>
<dbReference type="InterPro" id="IPR031617">
    <property type="entry name" value="PelG"/>
</dbReference>
<feature type="transmembrane region" description="Helical" evidence="1">
    <location>
        <begin position="60"/>
        <end position="84"/>
    </location>
</feature>
<proteinExistence type="predicted"/>
<dbReference type="Pfam" id="PF16933">
    <property type="entry name" value="PelG"/>
    <property type="match status" value="1"/>
</dbReference>
<keyword evidence="1" id="KW-0812">Transmembrane</keyword>
<dbReference type="HOGENOM" id="CLU_043533_1_1_0"/>
<protein>
    <submittedName>
        <fullName evidence="2">Inner membrane protein</fullName>
    </submittedName>
</protein>
<keyword evidence="3" id="KW-1185">Reference proteome</keyword>
<evidence type="ECO:0000313" key="2">
    <source>
        <dbReference type="EMBL" id="ACN99284.1"/>
    </source>
</evidence>
<feature type="transmembrane region" description="Helical" evidence="1">
    <location>
        <begin position="369"/>
        <end position="390"/>
    </location>
</feature>
<evidence type="ECO:0000256" key="1">
    <source>
        <dbReference type="SAM" id="Phobius"/>
    </source>
</evidence>